<dbReference type="OrthoDB" id="40657at10239"/>
<dbReference type="KEGG" id="vg:14011965"/>
<evidence type="ECO:0008006" key="3">
    <source>
        <dbReference type="Google" id="ProtNLM"/>
    </source>
</evidence>
<sequence>MLRVIALCLFLAGCQHTAPGSTEAVRRIVGTDLIGVRGATPDDQRAIDRTVVGICAPGIYTREECARHGTLTSRPL</sequence>
<accession>J7F8X5</accession>
<dbReference type="RefSeq" id="YP_007006468.1">
    <property type="nucleotide sequence ID" value="NC_019519.1"/>
</dbReference>
<reference evidence="1 2" key="1">
    <citation type="submission" date="2011-12" db="EMBL/GenBank/DDBJ databases">
        <title>The genome sequence of the flagella-specific Agrobacterium bacteriophage 7-7-1.</title>
        <authorList>
            <person name="Schmitt R."/>
            <person name="Van den Bossche A."/>
            <person name="Lavigne R."/>
            <person name="Kropinski A.M."/>
        </authorList>
    </citation>
    <scope>NUCLEOTIDE SEQUENCE [LARGE SCALE GENOMIC DNA]</scope>
</reference>
<evidence type="ECO:0000313" key="1">
    <source>
        <dbReference type="EMBL" id="AFH19710.1"/>
    </source>
</evidence>
<evidence type="ECO:0000313" key="2">
    <source>
        <dbReference type="Proteomes" id="UP000003754"/>
    </source>
</evidence>
<keyword evidence="2" id="KW-1185">Reference proteome</keyword>
<proteinExistence type="predicted"/>
<organism evidence="1 2">
    <name type="scientific">Agrobacterium phage 7-7-1</name>
    <dbReference type="NCBI Taxonomy" id="1161931"/>
    <lineage>
        <taxon>Viruses</taxon>
        <taxon>Duplodnaviria</taxon>
        <taxon>Heunggongvirae</taxon>
        <taxon>Uroviricota</taxon>
        <taxon>Caudoviricetes</taxon>
        <taxon>Schmittlotzvirus</taxon>
        <taxon>Schmittlotzvirus sv771</taxon>
    </lineage>
</organism>
<dbReference type="Proteomes" id="UP000003754">
    <property type="component" value="Segment"/>
</dbReference>
<dbReference type="EMBL" id="JQ312117">
    <property type="protein sequence ID" value="AFH19710.1"/>
    <property type="molecule type" value="Genomic_DNA"/>
</dbReference>
<gene>
    <name evidence="1" type="ORF">7-7-1_00012</name>
</gene>
<dbReference type="GeneID" id="14011965"/>
<protein>
    <recommendedName>
        <fullName evidence="3">Lipoprotein</fullName>
    </recommendedName>
</protein>
<name>J7F8X5_9CAUD</name>